<keyword evidence="2" id="KW-1185">Reference proteome</keyword>
<evidence type="ECO:0000313" key="2">
    <source>
        <dbReference type="Proteomes" id="UP000821865"/>
    </source>
</evidence>
<reference evidence="1" key="1">
    <citation type="submission" date="2020-05" db="EMBL/GenBank/DDBJ databases">
        <title>Large-scale comparative analyses of tick genomes elucidate their genetic diversity and vector capacities.</title>
        <authorList>
            <person name="Jia N."/>
            <person name="Wang J."/>
            <person name="Shi W."/>
            <person name="Du L."/>
            <person name="Sun Y."/>
            <person name="Zhan W."/>
            <person name="Jiang J."/>
            <person name="Wang Q."/>
            <person name="Zhang B."/>
            <person name="Ji P."/>
            <person name="Sakyi L.B."/>
            <person name="Cui X."/>
            <person name="Yuan T."/>
            <person name="Jiang B."/>
            <person name="Yang W."/>
            <person name="Lam T.T.-Y."/>
            <person name="Chang Q."/>
            <person name="Ding S."/>
            <person name="Wang X."/>
            <person name="Zhu J."/>
            <person name="Ruan X."/>
            <person name="Zhao L."/>
            <person name="Wei J."/>
            <person name="Que T."/>
            <person name="Du C."/>
            <person name="Cheng J."/>
            <person name="Dai P."/>
            <person name="Han X."/>
            <person name="Huang E."/>
            <person name="Gao Y."/>
            <person name="Liu J."/>
            <person name="Shao H."/>
            <person name="Ye R."/>
            <person name="Li L."/>
            <person name="Wei W."/>
            <person name="Wang X."/>
            <person name="Wang C."/>
            <person name="Yang T."/>
            <person name="Huo Q."/>
            <person name="Li W."/>
            <person name="Guo W."/>
            <person name="Chen H."/>
            <person name="Zhou L."/>
            <person name="Ni X."/>
            <person name="Tian J."/>
            <person name="Zhou Y."/>
            <person name="Sheng Y."/>
            <person name="Liu T."/>
            <person name="Pan Y."/>
            <person name="Xia L."/>
            <person name="Li J."/>
            <person name="Zhao F."/>
            <person name="Cao W."/>
        </authorList>
    </citation>
    <scope>NUCLEOTIDE SEQUENCE</scope>
    <source>
        <strain evidence="1">Dsil-2018</strain>
    </source>
</reference>
<gene>
    <name evidence="1" type="ORF">HPB49_008689</name>
</gene>
<organism evidence="1 2">
    <name type="scientific">Dermacentor silvarum</name>
    <name type="common">Tick</name>
    <dbReference type="NCBI Taxonomy" id="543639"/>
    <lineage>
        <taxon>Eukaryota</taxon>
        <taxon>Metazoa</taxon>
        <taxon>Ecdysozoa</taxon>
        <taxon>Arthropoda</taxon>
        <taxon>Chelicerata</taxon>
        <taxon>Arachnida</taxon>
        <taxon>Acari</taxon>
        <taxon>Parasitiformes</taxon>
        <taxon>Ixodida</taxon>
        <taxon>Ixodoidea</taxon>
        <taxon>Ixodidae</taxon>
        <taxon>Rhipicephalinae</taxon>
        <taxon>Dermacentor</taxon>
    </lineage>
</organism>
<proteinExistence type="predicted"/>
<dbReference type="Proteomes" id="UP000821865">
    <property type="component" value="Chromosome 2"/>
</dbReference>
<name>A0ACB8DBK0_DERSI</name>
<sequence length="265" mass="29590">MADRLSGVAIIICIALGVLTFLLLFIFAKRQIMRFTLKSKHSPHVPIGHGVDVVLQSLKDEVDRRLLIIKDVAYEPTLLKPNECLSSDSDLSQVQPQHLLRMGVVDKLSELEEHLGGIDKTRVRKPGQDVRVFLLRQVHGGPFANCDPRIIHKFLDLYEHARHSPKEFTHEHYLAFMDILEQLKSSLPSREKTTPRRKDATQPHKSSESPNVNFLSSTMTLPLPDAILPGNNGRSATEPLASCRPSTLASVEDDNGRDAALETSV</sequence>
<evidence type="ECO:0000313" key="1">
    <source>
        <dbReference type="EMBL" id="KAH7965537.1"/>
    </source>
</evidence>
<comment type="caution">
    <text evidence="1">The sequence shown here is derived from an EMBL/GenBank/DDBJ whole genome shotgun (WGS) entry which is preliminary data.</text>
</comment>
<dbReference type="EMBL" id="CM023471">
    <property type="protein sequence ID" value="KAH7965537.1"/>
    <property type="molecule type" value="Genomic_DNA"/>
</dbReference>
<accession>A0ACB8DBK0</accession>
<protein>
    <submittedName>
        <fullName evidence="1">Uncharacterized protein</fullName>
    </submittedName>
</protein>